<name>A0A8S3A1V4_9BILA</name>
<dbReference type="EMBL" id="CAJOBJ010191477">
    <property type="protein sequence ID" value="CAF4954960.1"/>
    <property type="molecule type" value="Genomic_DNA"/>
</dbReference>
<dbReference type="EMBL" id="CAJOBH010238090">
    <property type="protein sequence ID" value="CAF5099015.1"/>
    <property type="molecule type" value="Genomic_DNA"/>
</dbReference>
<dbReference type="EMBL" id="CAJOBI010122378">
    <property type="protein sequence ID" value="CAF4684433.1"/>
    <property type="molecule type" value="Genomic_DNA"/>
</dbReference>
<dbReference type="EMBL" id="CAJOBI010096275">
    <property type="protein sequence ID" value="CAF4566525.1"/>
    <property type="molecule type" value="Genomic_DNA"/>
</dbReference>
<evidence type="ECO:0000313" key="4">
    <source>
        <dbReference type="EMBL" id="CAF4954960.1"/>
    </source>
</evidence>
<dbReference type="EMBL" id="CAJOBH010116387">
    <property type="protein sequence ID" value="CAF4687880.1"/>
    <property type="molecule type" value="Genomic_DNA"/>
</dbReference>
<dbReference type="Proteomes" id="UP000676336">
    <property type="component" value="Unassembled WGS sequence"/>
</dbReference>
<evidence type="ECO:0000313" key="2">
    <source>
        <dbReference type="EMBL" id="CAF4684433.1"/>
    </source>
</evidence>
<protein>
    <submittedName>
        <fullName evidence="2">Uncharacterized protein</fullName>
    </submittedName>
</protein>
<organism evidence="2 7">
    <name type="scientific">Rotaria magnacalcarata</name>
    <dbReference type="NCBI Taxonomy" id="392030"/>
    <lineage>
        <taxon>Eukaryota</taxon>
        <taxon>Metazoa</taxon>
        <taxon>Spiralia</taxon>
        <taxon>Gnathifera</taxon>
        <taxon>Rotifera</taxon>
        <taxon>Eurotatoria</taxon>
        <taxon>Bdelloidea</taxon>
        <taxon>Philodinida</taxon>
        <taxon>Philodinidae</taxon>
        <taxon>Rotaria</taxon>
    </lineage>
</organism>
<dbReference type="Proteomes" id="UP000681967">
    <property type="component" value="Unassembled WGS sequence"/>
</dbReference>
<proteinExistence type="predicted"/>
<dbReference type="Proteomes" id="UP000681720">
    <property type="component" value="Unassembled WGS sequence"/>
</dbReference>
<gene>
    <name evidence="3" type="ORF">BYL167_LOCUS43595</name>
    <name evidence="5" type="ORF">BYL167_LOCUS64115</name>
    <name evidence="4" type="ORF">GIL414_LOCUS54531</name>
    <name evidence="6" type="ORF">GIL414_LOCUS72447</name>
    <name evidence="1" type="ORF">SMN809_LOCUS37674</name>
    <name evidence="2" type="ORF">SMN809_LOCUS42415</name>
</gene>
<reference evidence="2" key="1">
    <citation type="submission" date="2021-02" db="EMBL/GenBank/DDBJ databases">
        <authorList>
            <person name="Nowell W R."/>
        </authorList>
    </citation>
    <scope>NUCLEOTIDE SEQUENCE</scope>
</reference>
<evidence type="ECO:0000313" key="1">
    <source>
        <dbReference type="EMBL" id="CAF4566525.1"/>
    </source>
</evidence>
<dbReference type="EMBL" id="CAJOBJ010336392">
    <property type="protein sequence ID" value="CAF5189483.1"/>
    <property type="molecule type" value="Genomic_DNA"/>
</dbReference>
<feature type="non-terminal residue" evidence="2">
    <location>
        <position position="23"/>
    </location>
</feature>
<evidence type="ECO:0000313" key="6">
    <source>
        <dbReference type="EMBL" id="CAF5189483.1"/>
    </source>
</evidence>
<accession>A0A8S3A1V4</accession>
<comment type="caution">
    <text evidence="2">The sequence shown here is derived from an EMBL/GenBank/DDBJ whole genome shotgun (WGS) entry which is preliminary data.</text>
</comment>
<evidence type="ECO:0000313" key="7">
    <source>
        <dbReference type="Proteomes" id="UP000676336"/>
    </source>
</evidence>
<dbReference type="AlphaFoldDB" id="A0A8S3A1V4"/>
<evidence type="ECO:0000313" key="3">
    <source>
        <dbReference type="EMBL" id="CAF4687880.1"/>
    </source>
</evidence>
<evidence type="ECO:0000313" key="5">
    <source>
        <dbReference type="EMBL" id="CAF5099015.1"/>
    </source>
</evidence>
<sequence length="23" mass="2638">MPTSTQACTTFIPQFYVPVQNYT</sequence>